<evidence type="ECO:0000259" key="4">
    <source>
        <dbReference type="PROSITE" id="PS50956"/>
    </source>
</evidence>
<dbReference type="Proteomes" id="UP000774130">
    <property type="component" value="Unassembled WGS sequence"/>
</dbReference>
<dbReference type="InterPro" id="IPR000485">
    <property type="entry name" value="AsnC-type_HTH_dom"/>
</dbReference>
<sequence>MDQLDQRIMNLLQVDGRLSIKKMAEKLFISGPAVSQRLRQLEEAGLIQQYQAQLNYAKNDLMIKAYVRLNLDPQDKTEFYPYIEKIPNILECDCVTGSYSILMKVIFCNTEELDHFVNQMQHFGPTNTQIVFSTPLASRGYQFEI</sequence>
<name>A0ABS6THG4_9ENTE</name>
<dbReference type="PANTHER" id="PTHR30154">
    <property type="entry name" value="LEUCINE-RESPONSIVE REGULATORY PROTEIN"/>
    <property type="match status" value="1"/>
</dbReference>
<dbReference type="InterPro" id="IPR011991">
    <property type="entry name" value="ArsR-like_HTH"/>
</dbReference>
<gene>
    <name evidence="5" type="ORF">KUA55_16690</name>
</gene>
<dbReference type="EMBL" id="JAHUZB010000010">
    <property type="protein sequence ID" value="MBV7392322.1"/>
    <property type="molecule type" value="Genomic_DNA"/>
</dbReference>
<evidence type="ECO:0000313" key="6">
    <source>
        <dbReference type="Proteomes" id="UP000774130"/>
    </source>
</evidence>
<dbReference type="CDD" id="cd00090">
    <property type="entry name" value="HTH_ARSR"/>
    <property type="match status" value="1"/>
</dbReference>
<dbReference type="RefSeq" id="WP_218327533.1">
    <property type="nucleotide sequence ID" value="NZ_JAHUZB010000010.1"/>
</dbReference>
<keyword evidence="6" id="KW-1185">Reference proteome</keyword>
<dbReference type="SMART" id="SM00344">
    <property type="entry name" value="HTH_ASNC"/>
    <property type="match status" value="1"/>
</dbReference>
<proteinExistence type="predicted"/>
<reference evidence="5 6" key="1">
    <citation type="submission" date="2021-06" db="EMBL/GenBank/DDBJ databases">
        <title>Enterococcus alishanensis sp. nov., a novel lactic acid bacterium isolated from fresh coffee beans.</title>
        <authorList>
            <person name="Chen Y.-S."/>
        </authorList>
    </citation>
    <scope>NUCLEOTIDE SEQUENCE [LARGE SCALE GENOMIC DNA]</scope>
    <source>
        <strain evidence="5 6">ALS3</strain>
    </source>
</reference>
<dbReference type="InterPro" id="IPR019887">
    <property type="entry name" value="Tscrpt_reg_AsnC/Lrp_C"/>
</dbReference>
<dbReference type="Pfam" id="PF13412">
    <property type="entry name" value="HTH_24"/>
    <property type="match status" value="1"/>
</dbReference>
<dbReference type="PROSITE" id="PS50956">
    <property type="entry name" value="HTH_ASNC_2"/>
    <property type="match status" value="1"/>
</dbReference>
<evidence type="ECO:0000313" key="5">
    <source>
        <dbReference type="EMBL" id="MBV7392322.1"/>
    </source>
</evidence>
<dbReference type="Pfam" id="PF01037">
    <property type="entry name" value="AsnC_trans_reg"/>
    <property type="match status" value="1"/>
</dbReference>
<evidence type="ECO:0000256" key="2">
    <source>
        <dbReference type="ARBA" id="ARBA00023125"/>
    </source>
</evidence>
<organism evidence="5 6">
    <name type="scientific">Enterococcus alishanensis</name>
    <dbReference type="NCBI Taxonomy" id="1303817"/>
    <lineage>
        <taxon>Bacteria</taxon>
        <taxon>Bacillati</taxon>
        <taxon>Bacillota</taxon>
        <taxon>Bacilli</taxon>
        <taxon>Lactobacillales</taxon>
        <taxon>Enterococcaceae</taxon>
        <taxon>Enterococcus</taxon>
    </lineage>
</organism>
<keyword evidence="2" id="KW-0238">DNA-binding</keyword>
<dbReference type="PANTHER" id="PTHR30154:SF53">
    <property type="entry name" value="HTH-TYPE TRANSCRIPTIONAL REGULATOR LRPC"/>
    <property type="match status" value="1"/>
</dbReference>
<keyword evidence="3" id="KW-0804">Transcription</keyword>
<evidence type="ECO:0000256" key="3">
    <source>
        <dbReference type="ARBA" id="ARBA00023163"/>
    </source>
</evidence>
<accession>A0ABS6THG4</accession>
<protein>
    <submittedName>
        <fullName evidence="5">Lrp/AsnC family transcriptional regulator</fullName>
    </submittedName>
</protein>
<feature type="domain" description="HTH asnC-type" evidence="4">
    <location>
        <begin position="1"/>
        <end position="62"/>
    </location>
</feature>
<keyword evidence="1" id="KW-0805">Transcription regulation</keyword>
<comment type="caution">
    <text evidence="5">The sequence shown here is derived from an EMBL/GenBank/DDBJ whole genome shotgun (WGS) entry which is preliminary data.</text>
</comment>
<dbReference type="InterPro" id="IPR019888">
    <property type="entry name" value="Tscrpt_reg_AsnC-like"/>
</dbReference>
<evidence type="ECO:0000256" key="1">
    <source>
        <dbReference type="ARBA" id="ARBA00023015"/>
    </source>
</evidence>